<dbReference type="InterPro" id="IPR019400">
    <property type="entry name" value="Peptidase_C65_otubain"/>
</dbReference>
<comment type="catalytic activity">
    <reaction evidence="1">
        <text>Thiol-dependent hydrolysis of ester, thioester, amide, peptide and isopeptide bonds formed by the C-terminal Gly of ubiquitin (a 76-residue protein attached to proteins as an intracellular targeting signal).</text>
        <dbReference type="EC" id="3.4.19.12"/>
    </reaction>
</comment>
<dbReference type="InterPro" id="IPR042468">
    <property type="entry name" value="Peptidase_C65_otubain_sub1"/>
</dbReference>
<dbReference type="GO" id="GO:0043130">
    <property type="term" value="F:ubiquitin binding"/>
    <property type="evidence" value="ECO:0007669"/>
    <property type="project" value="TreeGrafter"/>
</dbReference>
<keyword evidence="6" id="KW-0788">Thiol protease</keyword>
<dbReference type="PANTHER" id="PTHR12931">
    <property type="entry name" value="UBIQUITIN THIOLESTERASE PROTEIN OTUB"/>
    <property type="match status" value="1"/>
</dbReference>
<dbReference type="CDD" id="cd22749">
    <property type="entry name" value="Otubain_C65"/>
    <property type="match status" value="1"/>
</dbReference>
<evidence type="ECO:0000256" key="4">
    <source>
        <dbReference type="ARBA" id="ARBA00022786"/>
    </source>
</evidence>
<evidence type="ECO:0000313" key="11">
    <source>
        <dbReference type="Proteomes" id="UP000325113"/>
    </source>
</evidence>
<organism evidence="8 11">
    <name type="scientific">Cafeteria roenbergensis</name>
    <name type="common">Marine flagellate</name>
    <dbReference type="NCBI Taxonomy" id="33653"/>
    <lineage>
        <taxon>Eukaryota</taxon>
        <taxon>Sar</taxon>
        <taxon>Stramenopiles</taxon>
        <taxon>Bigyra</taxon>
        <taxon>Opalozoa</taxon>
        <taxon>Bicosoecida</taxon>
        <taxon>Cafeteriaceae</taxon>
        <taxon>Cafeteria</taxon>
    </lineage>
</organism>
<comment type="caution">
    <text evidence="8">The sequence shown here is derived from an EMBL/GenBank/DDBJ whole genome shotgun (WGS) entry which is preliminary data.</text>
</comment>
<reference evidence="10 11" key="1">
    <citation type="submission" date="2019-07" db="EMBL/GenBank/DDBJ databases">
        <title>Genomes of Cafeteria roenbergensis.</title>
        <authorList>
            <person name="Fischer M.G."/>
            <person name="Hackl T."/>
            <person name="Roman M."/>
        </authorList>
    </citation>
    <scope>NUCLEOTIDE SEQUENCE [LARGE SCALE GENOMIC DNA]</scope>
    <source>
        <strain evidence="8 11">Cflag</strain>
        <strain evidence="9 10">RCC970-E3</strain>
    </source>
</reference>
<keyword evidence="5" id="KW-0378">Hydrolase</keyword>
<gene>
    <name evidence="9" type="ORF">FNF28_03699</name>
    <name evidence="8" type="ORF">FNF31_05705</name>
</gene>
<dbReference type="Pfam" id="PF10275">
    <property type="entry name" value="Peptidase_C65"/>
    <property type="match status" value="1"/>
</dbReference>
<dbReference type="InterPro" id="IPR038765">
    <property type="entry name" value="Papain-like_cys_pep_sf"/>
</dbReference>
<dbReference type="SUPFAM" id="SSF54001">
    <property type="entry name" value="Cysteine proteinases"/>
    <property type="match status" value="1"/>
</dbReference>
<dbReference type="GO" id="GO:0006508">
    <property type="term" value="P:proteolysis"/>
    <property type="evidence" value="ECO:0007669"/>
    <property type="project" value="UniProtKB-KW"/>
</dbReference>
<dbReference type="Proteomes" id="UP000324907">
    <property type="component" value="Unassembled WGS sequence"/>
</dbReference>
<evidence type="ECO:0000256" key="6">
    <source>
        <dbReference type="ARBA" id="ARBA00022807"/>
    </source>
</evidence>
<dbReference type="GO" id="GO:0004843">
    <property type="term" value="F:cysteine-type deubiquitinase activity"/>
    <property type="evidence" value="ECO:0007669"/>
    <property type="project" value="UniProtKB-EC"/>
</dbReference>
<dbReference type="InterPro" id="IPR042467">
    <property type="entry name" value="Peptidase_C65_otubain_sub2"/>
</dbReference>
<evidence type="ECO:0000313" key="10">
    <source>
        <dbReference type="Proteomes" id="UP000324907"/>
    </source>
</evidence>
<evidence type="ECO:0000256" key="3">
    <source>
        <dbReference type="ARBA" id="ARBA00022670"/>
    </source>
</evidence>
<evidence type="ECO:0000313" key="9">
    <source>
        <dbReference type="EMBL" id="KAA0164812.1"/>
    </source>
</evidence>
<dbReference type="EMBL" id="VLTM01000076">
    <property type="protein sequence ID" value="KAA0157807.1"/>
    <property type="molecule type" value="Genomic_DNA"/>
</dbReference>
<evidence type="ECO:0000256" key="7">
    <source>
        <dbReference type="SAM" id="MobiDB-lite"/>
    </source>
</evidence>
<sequence>MASAFNSPPTSSCSAAGGRCSAIDEVSEEEELRLALIASQPQVGEAEGIDSIAAEYADNEQFRECAVSLGSKLGYTGVRRMRPDGSCFYRGWLWALLRHMSQGKAVYERLVGLHAGAVPRLAAAGLEPLVVEDFAAAFGEMLMTLPGSDPDVATALLSADMDSMYLLVMVRYLASAGVAEAAHALAPLLAAEAVSEGGGGGGGGGGHGSGSGSAGSISAYRRGRVEGTSAEADHVAIACLSAVTGVPVAVVSLSASGSPGVTVFPAGASAESAPVHLLLRPGHYDVLTRE</sequence>
<accession>A0A5A8CZI1</accession>
<dbReference type="AlphaFoldDB" id="A0A5A8CZI1"/>
<dbReference type="GO" id="GO:0071108">
    <property type="term" value="P:protein K48-linked deubiquitination"/>
    <property type="evidence" value="ECO:0007669"/>
    <property type="project" value="TreeGrafter"/>
</dbReference>
<proteinExistence type="predicted"/>
<dbReference type="Gene3D" id="3.30.200.60">
    <property type="entry name" value="Peptidase C65 Otubain, subdomain 1"/>
    <property type="match status" value="1"/>
</dbReference>
<protein>
    <recommendedName>
        <fullName evidence="2">ubiquitinyl hydrolase 1</fullName>
        <ecNumber evidence="2">3.4.19.12</ecNumber>
    </recommendedName>
</protein>
<dbReference type="Proteomes" id="UP000325113">
    <property type="component" value="Unassembled WGS sequence"/>
</dbReference>
<evidence type="ECO:0000313" key="8">
    <source>
        <dbReference type="EMBL" id="KAA0157807.1"/>
    </source>
</evidence>
<evidence type="ECO:0000256" key="1">
    <source>
        <dbReference type="ARBA" id="ARBA00000707"/>
    </source>
</evidence>
<keyword evidence="4" id="KW-0833">Ubl conjugation pathway</keyword>
<evidence type="ECO:0000256" key="2">
    <source>
        <dbReference type="ARBA" id="ARBA00012759"/>
    </source>
</evidence>
<dbReference type="PANTHER" id="PTHR12931:SF15">
    <property type="entry name" value="UBIQUITIN THIOESTERASE OTUBAIN-LIKE"/>
    <property type="match status" value="1"/>
</dbReference>
<feature type="compositionally biased region" description="Gly residues" evidence="7">
    <location>
        <begin position="197"/>
        <end position="213"/>
    </location>
</feature>
<dbReference type="GO" id="GO:0005634">
    <property type="term" value="C:nucleus"/>
    <property type="evidence" value="ECO:0007669"/>
    <property type="project" value="TreeGrafter"/>
</dbReference>
<dbReference type="EMBL" id="VLTL01000052">
    <property type="protein sequence ID" value="KAA0164812.1"/>
    <property type="molecule type" value="Genomic_DNA"/>
</dbReference>
<name>A0A5A8CZI1_CAFRO</name>
<evidence type="ECO:0000256" key="5">
    <source>
        <dbReference type="ARBA" id="ARBA00022801"/>
    </source>
</evidence>
<keyword evidence="3" id="KW-0645">Protease</keyword>
<dbReference type="Gene3D" id="1.20.1300.20">
    <property type="entry name" value="Peptidase C65 Otubain, subdomain 2"/>
    <property type="match status" value="1"/>
</dbReference>
<feature type="region of interest" description="Disordered" evidence="7">
    <location>
        <begin position="197"/>
        <end position="217"/>
    </location>
</feature>
<dbReference type="EC" id="3.4.19.12" evidence="2"/>